<name>A0A2G5SCF9_9PELO</name>
<protein>
    <submittedName>
        <fullName evidence="1">Uncharacterized protein</fullName>
    </submittedName>
</protein>
<evidence type="ECO:0000313" key="2">
    <source>
        <dbReference type="Proteomes" id="UP000230233"/>
    </source>
</evidence>
<gene>
    <name evidence="1" type="ORF">B9Z55_028229</name>
</gene>
<sequence>MTLEQLISPHFEFVSVYKSGFSNQDMSVYVAKVLSGELPNLIYFEDEIEGMDIDEIANGVRTVQKTESDMYCLVLALRKSVEEDGGRCTSRSNGFTKLAKDVSETLRILFASPQPQAHVPAPQHSMPPMPAHLLFLMSPRVPFSVFLTTFFF</sequence>
<dbReference type="Proteomes" id="UP000230233">
    <property type="component" value="Unassembled WGS sequence"/>
</dbReference>
<keyword evidence="2" id="KW-1185">Reference proteome</keyword>
<proteinExistence type="predicted"/>
<reference evidence="2" key="1">
    <citation type="submission" date="2017-10" db="EMBL/GenBank/DDBJ databases">
        <title>Rapid genome shrinkage in a self-fertile nematode reveals novel sperm competition proteins.</title>
        <authorList>
            <person name="Yin D."/>
            <person name="Schwarz E.M."/>
            <person name="Thomas C.G."/>
            <person name="Felde R.L."/>
            <person name="Korf I.F."/>
            <person name="Cutter A.D."/>
            <person name="Schartner C.M."/>
            <person name="Ralston E.J."/>
            <person name="Meyer B.J."/>
            <person name="Haag E.S."/>
        </authorList>
    </citation>
    <scope>NUCLEOTIDE SEQUENCE [LARGE SCALE GENOMIC DNA]</scope>
    <source>
        <strain evidence="2">JU1422</strain>
    </source>
</reference>
<accession>A0A2G5SCF9</accession>
<comment type="caution">
    <text evidence="1">The sequence shown here is derived from an EMBL/GenBank/DDBJ whole genome shotgun (WGS) entry which is preliminary data.</text>
</comment>
<evidence type="ECO:0000313" key="1">
    <source>
        <dbReference type="EMBL" id="PIC12710.1"/>
    </source>
</evidence>
<organism evidence="1 2">
    <name type="scientific">Caenorhabditis nigoni</name>
    <dbReference type="NCBI Taxonomy" id="1611254"/>
    <lineage>
        <taxon>Eukaryota</taxon>
        <taxon>Metazoa</taxon>
        <taxon>Ecdysozoa</taxon>
        <taxon>Nematoda</taxon>
        <taxon>Chromadorea</taxon>
        <taxon>Rhabditida</taxon>
        <taxon>Rhabditina</taxon>
        <taxon>Rhabditomorpha</taxon>
        <taxon>Rhabditoidea</taxon>
        <taxon>Rhabditidae</taxon>
        <taxon>Peloderinae</taxon>
        <taxon>Caenorhabditis</taxon>
    </lineage>
</organism>
<dbReference type="AlphaFoldDB" id="A0A2G5SCF9"/>
<dbReference type="EMBL" id="PDUG01000019">
    <property type="protein sequence ID" value="PIC12710.1"/>
    <property type="molecule type" value="Genomic_DNA"/>
</dbReference>